<feature type="chain" id="PRO_5046015638" evidence="1">
    <location>
        <begin position="25"/>
        <end position="214"/>
    </location>
</feature>
<evidence type="ECO:0000313" key="3">
    <source>
        <dbReference type="Proteomes" id="UP001212803"/>
    </source>
</evidence>
<evidence type="ECO:0000313" key="2">
    <source>
        <dbReference type="EMBL" id="WBL36035.1"/>
    </source>
</evidence>
<reference evidence="2 3" key="1">
    <citation type="journal article" date="2023" name="ISME J.">
        <title>Thermophilic Dehalococcoidia with unusual traits shed light on an unexpected past.</title>
        <authorList>
            <person name="Palmer M."/>
            <person name="Covington J.K."/>
            <person name="Zhou E.M."/>
            <person name="Thomas S.C."/>
            <person name="Habib N."/>
            <person name="Seymour C.O."/>
            <person name="Lai D."/>
            <person name="Johnston J."/>
            <person name="Hashimi A."/>
            <person name="Jiao J.Y."/>
            <person name="Muok A.R."/>
            <person name="Liu L."/>
            <person name="Xian W.D."/>
            <person name="Zhi X.Y."/>
            <person name="Li M.M."/>
            <person name="Silva L.P."/>
            <person name="Bowen B.P."/>
            <person name="Louie K."/>
            <person name="Briegel A."/>
            <person name="Pett-Ridge J."/>
            <person name="Weber P.K."/>
            <person name="Tocheva E.I."/>
            <person name="Woyke T."/>
            <person name="Northen T.R."/>
            <person name="Mayali X."/>
            <person name="Li W.J."/>
            <person name="Hedlund B.P."/>
        </authorList>
    </citation>
    <scope>NUCLEOTIDE SEQUENCE [LARGE SCALE GENOMIC DNA]</scope>
    <source>
        <strain evidence="2 3">YIM 72310</strain>
    </source>
</reference>
<gene>
    <name evidence="2" type="ORF">O0235_14900</name>
</gene>
<accession>A0ABY7M670</accession>
<dbReference type="PROSITE" id="PS51257">
    <property type="entry name" value="PROKAR_LIPOPROTEIN"/>
    <property type="match status" value="1"/>
</dbReference>
<evidence type="ECO:0000256" key="1">
    <source>
        <dbReference type="SAM" id="SignalP"/>
    </source>
</evidence>
<dbReference type="Proteomes" id="UP001212803">
    <property type="component" value="Chromosome"/>
</dbReference>
<name>A0ABY7M670_9CHLR</name>
<keyword evidence="1" id="KW-0732">Signal</keyword>
<organism evidence="2 3">
    <name type="scientific">Tepidiforma flava</name>
    <dbReference type="NCBI Taxonomy" id="3004094"/>
    <lineage>
        <taxon>Bacteria</taxon>
        <taxon>Bacillati</taxon>
        <taxon>Chloroflexota</taxon>
        <taxon>Tepidiformia</taxon>
        <taxon>Tepidiformales</taxon>
        <taxon>Tepidiformaceae</taxon>
        <taxon>Tepidiforma</taxon>
    </lineage>
</organism>
<keyword evidence="3" id="KW-1185">Reference proteome</keyword>
<sequence>MGIRTSLAAPLLAAAVLAGCQASARFDGTPLDRYLCEAGDLPFDFMEQTRGDFTAADLGGLSRDPEARKAEYRDAGMLGGRFVFWKQTLPRPPFDAPVNVVCQALSFESAAQAAAWVGQLAAEPAAIRDSGMLWAPLDGSQAEELPSPAGRLFRLEAAEGDARVTLYALHEARGNVVVSVFVGDRDGRTEAATALAIAALRDARLAEGATSGSR</sequence>
<proteinExistence type="predicted"/>
<dbReference type="EMBL" id="CP115149">
    <property type="protein sequence ID" value="WBL36035.1"/>
    <property type="molecule type" value="Genomic_DNA"/>
</dbReference>
<feature type="signal peptide" evidence="1">
    <location>
        <begin position="1"/>
        <end position="24"/>
    </location>
</feature>
<protein>
    <submittedName>
        <fullName evidence="2">Uncharacterized protein</fullName>
    </submittedName>
</protein>
<dbReference type="RefSeq" id="WP_270056560.1">
    <property type="nucleotide sequence ID" value="NZ_CP115149.1"/>
</dbReference>